<dbReference type="EMBL" id="JNBS01002436">
    <property type="protein sequence ID" value="OQR91309.1"/>
    <property type="molecule type" value="Genomic_DNA"/>
</dbReference>
<reference evidence="2 3" key="1">
    <citation type="journal article" date="2014" name="Genome Biol. Evol.">
        <title>The secreted proteins of Achlya hypogyna and Thraustotheca clavata identify the ancestral oomycete secretome and reveal gene acquisitions by horizontal gene transfer.</title>
        <authorList>
            <person name="Misner I."/>
            <person name="Blouin N."/>
            <person name="Leonard G."/>
            <person name="Richards T.A."/>
            <person name="Lane C.E."/>
        </authorList>
    </citation>
    <scope>NUCLEOTIDE SEQUENCE [LARGE SCALE GENOMIC DNA]</scope>
    <source>
        <strain evidence="2 3">ATCC 34112</strain>
    </source>
</reference>
<feature type="domain" description="F-box/LRR-repeat protein 15-like leucin rich repeat" evidence="1">
    <location>
        <begin position="138"/>
        <end position="298"/>
    </location>
</feature>
<dbReference type="OrthoDB" id="120976at2759"/>
<evidence type="ECO:0000313" key="3">
    <source>
        <dbReference type="Proteomes" id="UP000243217"/>
    </source>
</evidence>
<dbReference type="InterPro" id="IPR001611">
    <property type="entry name" value="Leu-rich_rpt"/>
</dbReference>
<dbReference type="GO" id="GO:0019005">
    <property type="term" value="C:SCF ubiquitin ligase complex"/>
    <property type="evidence" value="ECO:0007669"/>
    <property type="project" value="TreeGrafter"/>
</dbReference>
<proteinExistence type="predicted"/>
<dbReference type="Pfam" id="PF13516">
    <property type="entry name" value="LRR_6"/>
    <property type="match status" value="1"/>
</dbReference>
<dbReference type="Proteomes" id="UP000243217">
    <property type="component" value="Unassembled WGS sequence"/>
</dbReference>
<protein>
    <recommendedName>
        <fullName evidence="1">F-box/LRR-repeat protein 15-like leucin rich repeat domain-containing protein</fullName>
    </recommendedName>
</protein>
<dbReference type="SUPFAM" id="SSF52058">
    <property type="entry name" value="L domain-like"/>
    <property type="match status" value="1"/>
</dbReference>
<dbReference type="InterPro" id="IPR057207">
    <property type="entry name" value="FBXL15_LRR"/>
</dbReference>
<dbReference type="SMART" id="SM00367">
    <property type="entry name" value="LRR_CC"/>
    <property type="match status" value="11"/>
</dbReference>
<comment type="caution">
    <text evidence="2">The sequence shown here is derived from an EMBL/GenBank/DDBJ whole genome shotgun (WGS) entry which is preliminary data.</text>
</comment>
<evidence type="ECO:0000313" key="2">
    <source>
        <dbReference type="EMBL" id="OQR91309.1"/>
    </source>
</evidence>
<dbReference type="InterPro" id="IPR032675">
    <property type="entry name" value="LRR_dom_sf"/>
</dbReference>
<sequence length="550" mass="61116">MGIVCSVDESVLVRNASEIQTIQSFATQISSKCTSKKKKWQPMYATTLVELCLDQLAFVLTQTIEFDMSKLYSLPPELSCLLIKQLIQHQVLSKLVLKYIWAHLRRIEHLDLTGAKVIDSSWLQPEMVASLTHLDLSKCHLITKLPCELLSVRFVSLRGCRNIVPTTTSLLSNASNLTVLNLSQCSRISNESLASLHSCKRLTQLDLSDCRSITNSGLFYLPGNIKILNLENCVGISDRGVLAATTVMKSLVALNLAKCAITNGSMSIIRIHATQLQELTITGCRVIDQNGIDALDTLSQLRIFNCDNCQWINGPNVNWTTLTQLNMASSHSTDEGLKSISNLPNLTWLNLTSCQATDEAFKHLQNLTNIRRLILSDSSLSDKSLQLLSSKLHALEYFDIGCTYISDAGVQSLKQLNRLNTLILSSEGITYHSLPSLGTLIHLRHLDLFQASIADKGLEHLLRLQKLQQLVLCGGCLTDFGVKIIVQVVPSLTELNISQNRQIHGQSLQQIASLSKLRLLNISHTSIDSPSLIYLHRTYTIHKHLFLTIA</sequence>
<dbReference type="AlphaFoldDB" id="A0A1V9YZT1"/>
<dbReference type="STRING" id="74557.A0A1V9YZT1"/>
<dbReference type="PANTHER" id="PTHR13318">
    <property type="entry name" value="PARTNER OF PAIRED, ISOFORM B-RELATED"/>
    <property type="match status" value="1"/>
</dbReference>
<dbReference type="Gene3D" id="3.80.10.10">
    <property type="entry name" value="Ribonuclease Inhibitor"/>
    <property type="match status" value="4"/>
</dbReference>
<name>A0A1V9YZT1_9STRA</name>
<keyword evidence="3" id="KW-1185">Reference proteome</keyword>
<organism evidence="2 3">
    <name type="scientific">Thraustotheca clavata</name>
    <dbReference type="NCBI Taxonomy" id="74557"/>
    <lineage>
        <taxon>Eukaryota</taxon>
        <taxon>Sar</taxon>
        <taxon>Stramenopiles</taxon>
        <taxon>Oomycota</taxon>
        <taxon>Saprolegniomycetes</taxon>
        <taxon>Saprolegniales</taxon>
        <taxon>Achlyaceae</taxon>
        <taxon>Thraustotheca</taxon>
    </lineage>
</organism>
<dbReference type="InterPro" id="IPR006553">
    <property type="entry name" value="Leu-rich_rpt_Cys-con_subtyp"/>
</dbReference>
<dbReference type="Pfam" id="PF25372">
    <property type="entry name" value="DUF7885"/>
    <property type="match status" value="1"/>
</dbReference>
<dbReference type="GO" id="GO:0031146">
    <property type="term" value="P:SCF-dependent proteasomal ubiquitin-dependent protein catabolic process"/>
    <property type="evidence" value="ECO:0007669"/>
    <property type="project" value="TreeGrafter"/>
</dbReference>
<gene>
    <name evidence="2" type="ORF">THRCLA_09034</name>
</gene>
<dbReference type="SUPFAM" id="SSF52047">
    <property type="entry name" value="RNI-like"/>
    <property type="match status" value="1"/>
</dbReference>
<accession>A0A1V9YZT1</accession>
<evidence type="ECO:0000259" key="1">
    <source>
        <dbReference type="Pfam" id="PF25372"/>
    </source>
</evidence>